<dbReference type="PANTHER" id="PTHR43441">
    <property type="entry name" value="RIBOSOMAL-PROTEIN-SERINE ACETYLTRANSFERASE"/>
    <property type="match status" value="1"/>
</dbReference>
<dbReference type="GO" id="GO:0008999">
    <property type="term" value="F:protein-N-terminal-alanine acetyltransferase activity"/>
    <property type="evidence" value="ECO:0007669"/>
    <property type="project" value="TreeGrafter"/>
</dbReference>
<dbReference type="AlphaFoldDB" id="Z9JQX6"/>
<accession>Z9JQX6</accession>
<dbReference type="OrthoDB" id="5242221at2"/>
<dbReference type="HOGENOM" id="CLU_013985_40_0_11"/>
<reference evidence="2 3" key="1">
    <citation type="submission" date="2014-02" db="EMBL/GenBank/DDBJ databases">
        <title>Genome sequence of Brachybacterium phenoliresistens strain W13A50.</title>
        <authorList>
            <person name="Wang X."/>
        </authorList>
    </citation>
    <scope>NUCLEOTIDE SEQUENCE [LARGE SCALE GENOMIC DNA]</scope>
    <source>
        <strain evidence="2 3">W13A50</strain>
    </source>
</reference>
<dbReference type="Gene3D" id="3.40.630.30">
    <property type="match status" value="1"/>
</dbReference>
<dbReference type="GO" id="GO:0005737">
    <property type="term" value="C:cytoplasm"/>
    <property type="evidence" value="ECO:0007669"/>
    <property type="project" value="TreeGrafter"/>
</dbReference>
<dbReference type="RefSeq" id="WP_038373218.1">
    <property type="nucleotide sequence ID" value="NZ_KK069998.1"/>
</dbReference>
<dbReference type="InterPro" id="IPR000182">
    <property type="entry name" value="GNAT_dom"/>
</dbReference>
<keyword evidence="2" id="KW-0808">Transferase</keyword>
<dbReference type="InterPro" id="IPR051908">
    <property type="entry name" value="Ribosomal_N-acetyltransferase"/>
</dbReference>
<name>Z9JQX6_9MICO</name>
<dbReference type="PANTHER" id="PTHR43441:SF10">
    <property type="entry name" value="ACETYLTRANSFERASE"/>
    <property type="match status" value="1"/>
</dbReference>
<dbReference type="Proteomes" id="UP000023067">
    <property type="component" value="Unassembled WGS sequence"/>
</dbReference>
<dbReference type="GO" id="GO:1990189">
    <property type="term" value="F:protein N-terminal-serine acetyltransferase activity"/>
    <property type="evidence" value="ECO:0007669"/>
    <property type="project" value="TreeGrafter"/>
</dbReference>
<dbReference type="PROSITE" id="PS51186">
    <property type="entry name" value="GNAT"/>
    <property type="match status" value="1"/>
</dbReference>
<organism evidence="2 3">
    <name type="scientific">Brachybacterium phenoliresistens</name>
    <dbReference type="NCBI Taxonomy" id="396014"/>
    <lineage>
        <taxon>Bacteria</taxon>
        <taxon>Bacillati</taxon>
        <taxon>Actinomycetota</taxon>
        <taxon>Actinomycetes</taxon>
        <taxon>Micrococcales</taxon>
        <taxon>Dermabacteraceae</taxon>
        <taxon>Brachybacterium</taxon>
    </lineage>
</organism>
<sequence>MPHVWPLDLRDGDLRLRPLRRRDRREYLALRERNRDWLAPWDATDPAHPHLRPPFSALVRWNRRQGRSGTALNLVIVVDGALAGQVSLGPILHGAQSTATLGYWVDSARAGQGIAPRAAALMIDHCFAELGLHRVDVAIRPENSASRRVAEKLHMREEGLHRGLIHVDGAWRDHVSYALTAEEIPGHLRDASGRGVLERLRRER</sequence>
<evidence type="ECO:0000259" key="1">
    <source>
        <dbReference type="PROSITE" id="PS51186"/>
    </source>
</evidence>
<evidence type="ECO:0000313" key="3">
    <source>
        <dbReference type="Proteomes" id="UP000023067"/>
    </source>
</evidence>
<protein>
    <submittedName>
        <fullName evidence="2">GNAT family acetyltransferase</fullName>
    </submittedName>
</protein>
<dbReference type="InterPro" id="IPR016181">
    <property type="entry name" value="Acyl_CoA_acyltransferase"/>
</dbReference>
<keyword evidence="3" id="KW-1185">Reference proteome</keyword>
<evidence type="ECO:0000313" key="2">
    <source>
        <dbReference type="EMBL" id="EWS80569.1"/>
    </source>
</evidence>
<dbReference type="PATRIC" id="fig|396014.3.peg.2603"/>
<dbReference type="SUPFAM" id="SSF55729">
    <property type="entry name" value="Acyl-CoA N-acyltransferases (Nat)"/>
    <property type="match status" value="1"/>
</dbReference>
<dbReference type="eggNOG" id="COG1670">
    <property type="taxonomic scope" value="Bacteria"/>
</dbReference>
<dbReference type="STRING" id="396014.BF93_02870"/>
<dbReference type="EMBL" id="JDYK01000014">
    <property type="protein sequence ID" value="EWS80569.1"/>
    <property type="molecule type" value="Genomic_DNA"/>
</dbReference>
<comment type="caution">
    <text evidence="2">The sequence shown here is derived from an EMBL/GenBank/DDBJ whole genome shotgun (WGS) entry which is preliminary data.</text>
</comment>
<feature type="domain" description="N-acetyltransferase" evidence="1">
    <location>
        <begin position="14"/>
        <end position="182"/>
    </location>
</feature>
<dbReference type="Pfam" id="PF13302">
    <property type="entry name" value="Acetyltransf_3"/>
    <property type="match status" value="1"/>
</dbReference>
<proteinExistence type="predicted"/>
<gene>
    <name evidence="2" type="ORF">BF93_02870</name>
</gene>